<reference evidence="8 9" key="1">
    <citation type="submission" date="2020-03" db="EMBL/GenBank/DDBJ databases">
        <title>Soil Listeria distribution.</title>
        <authorList>
            <person name="Liao J."/>
            <person name="Wiedmann M."/>
        </authorList>
    </citation>
    <scope>NUCLEOTIDE SEQUENCE [LARGE SCALE GENOMIC DNA]</scope>
    <source>
        <strain evidence="8 9">FSL L7-1507</strain>
    </source>
</reference>
<comment type="caution">
    <text evidence="8">The sequence shown here is derived from an EMBL/GenBank/DDBJ whole genome shotgun (WGS) entry which is preliminary data.</text>
</comment>
<dbReference type="PROSITE" id="PS00211">
    <property type="entry name" value="ABC_TRANSPORTER_1"/>
    <property type="match status" value="1"/>
</dbReference>
<evidence type="ECO:0000256" key="6">
    <source>
        <dbReference type="SAM" id="Phobius"/>
    </source>
</evidence>
<dbReference type="EMBL" id="JAARRM010000002">
    <property type="protein sequence ID" value="MBC1521307.1"/>
    <property type="molecule type" value="Genomic_DNA"/>
</dbReference>
<dbReference type="PROSITE" id="PS50893">
    <property type="entry name" value="ABC_TRANSPORTER_2"/>
    <property type="match status" value="1"/>
</dbReference>
<dbReference type="GO" id="GO:0140359">
    <property type="term" value="F:ABC-type transporter activity"/>
    <property type="evidence" value="ECO:0007669"/>
    <property type="project" value="InterPro"/>
</dbReference>
<dbReference type="AlphaFoldDB" id="A0A841ZP51"/>
<evidence type="ECO:0000256" key="1">
    <source>
        <dbReference type="ARBA" id="ARBA00005417"/>
    </source>
</evidence>
<name>A0A841ZP51_9LIST</name>
<dbReference type="SUPFAM" id="SSF52540">
    <property type="entry name" value="P-loop containing nucleoside triphosphate hydrolases"/>
    <property type="match status" value="1"/>
</dbReference>
<keyword evidence="5" id="KW-1278">Translocase</keyword>
<dbReference type="PANTHER" id="PTHR46743">
    <property type="entry name" value="TEICHOIC ACIDS EXPORT ATP-BINDING PROTEIN TAGH"/>
    <property type="match status" value="1"/>
</dbReference>
<dbReference type="GO" id="GO:0016020">
    <property type="term" value="C:membrane"/>
    <property type="evidence" value="ECO:0007669"/>
    <property type="project" value="InterPro"/>
</dbReference>
<organism evidence="8 9">
    <name type="scientific">Listeria aquatica</name>
    <dbReference type="NCBI Taxonomy" id="1494960"/>
    <lineage>
        <taxon>Bacteria</taxon>
        <taxon>Bacillati</taxon>
        <taxon>Bacillota</taxon>
        <taxon>Bacilli</taxon>
        <taxon>Bacillales</taxon>
        <taxon>Listeriaceae</taxon>
        <taxon>Listeria</taxon>
    </lineage>
</organism>
<feature type="transmembrane region" description="Helical" evidence="6">
    <location>
        <begin position="292"/>
        <end position="311"/>
    </location>
</feature>
<dbReference type="RefSeq" id="WP_185373140.1">
    <property type="nucleotide sequence ID" value="NZ_JAARRM010000002.1"/>
</dbReference>
<keyword evidence="2" id="KW-0813">Transport</keyword>
<dbReference type="InterPro" id="IPR003593">
    <property type="entry name" value="AAA+_ATPase"/>
</dbReference>
<evidence type="ECO:0000256" key="3">
    <source>
        <dbReference type="ARBA" id="ARBA00022741"/>
    </source>
</evidence>
<keyword evidence="6" id="KW-0812">Transmembrane</keyword>
<dbReference type="GO" id="GO:0016887">
    <property type="term" value="F:ATP hydrolysis activity"/>
    <property type="evidence" value="ECO:0007669"/>
    <property type="project" value="InterPro"/>
</dbReference>
<protein>
    <submittedName>
        <fullName evidence="8">ATP-binding cassette domain-containing protein</fullName>
    </submittedName>
</protein>
<dbReference type="CDD" id="cd03220">
    <property type="entry name" value="ABC_KpsT_Wzt"/>
    <property type="match status" value="1"/>
</dbReference>
<sequence>MRLKLQKSKEQSTSMPMEEAVSLKNITKTFQLKRKKFSDFFRFRHESVAYFQALEDISFQVKQGSCIGFIGLNGSGKSTLSSLIADHLVPSKGEIKRNGKVSLLAISSGLKPNLTGTENIELKLLLMGFKSSEIESRIENIVLFTELHDFIHQPIKQYSSGMKAKLGFGIAIQTDPDILIIDEALAVGDLTFYEKCLNEIERFKQAGKTIFFVSHAISQIREICDQVAWLHYGELKLFGESEEVCLEYSKFIHHFNKKTKEEREAYQSEMMAKQYVAKKTKEKHRALNFSQVFFPALLVVLLICAIGFSAFKMFSG</sequence>
<accession>A0A841ZP51</accession>
<feature type="domain" description="ABC transporter" evidence="7">
    <location>
        <begin position="35"/>
        <end position="257"/>
    </location>
</feature>
<dbReference type="InterPro" id="IPR015860">
    <property type="entry name" value="ABC_transpr_TagH-like"/>
</dbReference>
<evidence type="ECO:0000256" key="2">
    <source>
        <dbReference type="ARBA" id="ARBA00022448"/>
    </source>
</evidence>
<gene>
    <name evidence="8" type="ORF">HB912_06580</name>
</gene>
<keyword evidence="6" id="KW-1133">Transmembrane helix</keyword>
<evidence type="ECO:0000256" key="5">
    <source>
        <dbReference type="ARBA" id="ARBA00022967"/>
    </source>
</evidence>
<evidence type="ECO:0000259" key="7">
    <source>
        <dbReference type="PROSITE" id="PS50893"/>
    </source>
</evidence>
<dbReference type="InterPro" id="IPR027417">
    <property type="entry name" value="P-loop_NTPase"/>
</dbReference>
<comment type="similarity">
    <text evidence="1">Belongs to the ABC transporter superfamily.</text>
</comment>
<keyword evidence="4 8" id="KW-0067">ATP-binding</keyword>
<dbReference type="Gene3D" id="3.40.50.300">
    <property type="entry name" value="P-loop containing nucleotide triphosphate hydrolases"/>
    <property type="match status" value="1"/>
</dbReference>
<evidence type="ECO:0000256" key="4">
    <source>
        <dbReference type="ARBA" id="ARBA00022840"/>
    </source>
</evidence>
<dbReference type="InterPro" id="IPR017871">
    <property type="entry name" value="ABC_transporter-like_CS"/>
</dbReference>
<dbReference type="Proteomes" id="UP000559885">
    <property type="component" value="Unassembled WGS sequence"/>
</dbReference>
<dbReference type="InterPro" id="IPR050683">
    <property type="entry name" value="Bact_Polysacc_Export_ATP-bd"/>
</dbReference>
<keyword evidence="3" id="KW-0547">Nucleotide-binding</keyword>
<evidence type="ECO:0000313" key="8">
    <source>
        <dbReference type="EMBL" id="MBC1521307.1"/>
    </source>
</evidence>
<dbReference type="Pfam" id="PF00005">
    <property type="entry name" value="ABC_tran"/>
    <property type="match status" value="1"/>
</dbReference>
<dbReference type="InterPro" id="IPR003439">
    <property type="entry name" value="ABC_transporter-like_ATP-bd"/>
</dbReference>
<dbReference type="SMART" id="SM00382">
    <property type="entry name" value="AAA"/>
    <property type="match status" value="1"/>
</dbReference>
<evidence type="ECO:0000313" key="9">
    <source>
        <dbReference type="Proteomes" id="UP000559885"/>
    </source>
</evidence>
<dbReference type="GO" id="GO:0005524">
    <property type="term" value="F:ATP binding"/>
    <property type="evidence" value="ECO:0007669"/>
    <property type="project" value="UniProtKB-KW"/>
</dbReference>
<keyword evidence="6" id="KW-0472">Membrane</keyword>
<proteinExistence type="inferred from homology"/>
<dbReference type="PANTHER" id="PTHR46743:SF2">
    <property type="entry name" value="TEICHOIC ACIDS EXPORT ATP-BINDING PROTEIN TAGH"/>
    <property type="match status" value="1"/>
</dbReference>